<organism evidence="1 2">
    <name type="scientific">Achromobacter spanius</name>
    <dbReference type="NCBI Taxonomy" id="217203"/>
    <lineage>
        <taxon>Bacteria</taxon>
        <taxon>Pseudomonadati</taxon>
        <taxon>Pseudomonadota</taxon>
        <taxon>Betaproteobacteria</taxon>
        <taxon>Burkholderiales</taxon>
        <taxon>Alcaligenaceae</taxon>
        <taxon>Achromobacter</taxon>
    </lineage>
</organism>
<dbReference type="EMBL" id="PREU01000020">
    <property type="protein sequence ID" value="PPA72806.1"/>
    <property type="molecule type" value="Genomic_DNA"/>
</dbReference>
<accession>A0A2S5GIP0</accession>
<evidence type="ECO:0000313" key="1">
    <source>
        <dbReference type="EMBL" id="PPA72806.1"/>
    </source>
</evidence>
<gene>
    <name evidence="1" type="ORF">C4E15_28860</name>
</gene>
<dbReference type="Proteomes" id="UP000239990">
    <property type="component" value="Unassembled WGS sequence"/>
</dbReference>
<name>A0A2S5GIP0_9BURK</name>
<reference evidence="1 2" key="1">
    <citation type="submission" date="2018-02" db="EMBL/GenBank/DDBJ databases">
        <title>Draft Genome of Achromobacter spanius stain 6.</title>
        <authorList>
            <person name="Gunasekera T.S."/>
            <person name="Radwan O."/>
            <person name="Ruiz O.N."/>
        </authorList>
    </citation>
    <scope>NUCLEOTIDE SEQUENCE [LARGE SCALE GENOMIC DNA]</scope>
    <source>
        <strain evidence="1 2">6</strain>
    </source>
</reference>
<protein>
    <submittedName>
        <fullName evidence="1">Uncharacterized protein</fullName>
    </submittedName>
</protein>
<proteinExistence type="predicted"/>
<evidence type="ECO:0000313" key="2">
    <source>
        <dbReference type="Proteomes" id="UP000239990"/>
    </source>
</evidence>
<sequence>MPVVRTGGSGRWFGSVVRVGGSGRCFESVVRAGASSRWFGPVVRVPSLGRDAPAPHWFLPGLPSRPAPRNNLPSVNN</sequence>
<dbReference type="AlphaFoldDB" id="A0A2S5GIP0"/>
<comment type="caution">
    <text evidence="1">The sequence shown here is derived from an EMBL/GenBank/DDBJ whole genome shotgun (WGS) entry which is preliminary data.</text>
</comment>